<evidence type="ECO:0000256" key="1">
    <source>
        <dbReference type="SAM" id="MobiDB-lite"/>
    </source>
</evidence>
<name>A0A426XJA2_ENSVE</name>
<proteinExistence type="predicted"/>
<reference evidence="2 3" key="1">
    <citation type="journal article" date="2014" name="Agronomy (Basel)">
        <title>A Draft Genome Sequence for Ensete ventricosum, the Drought-Tolerant Tree Against Hunger.</title>
        <authorList>
            <person name="Harrison J."/>
            <person name="Moore K.A."/>
            <person name="Paszkiewicz K."/>
            <person name="Jones T."/>
            <person name="Grant M."/>
            <person name="Ambacheew D."/>
            <person name="Muzemil S."/>
            <person name="Studholme D.J."/>
        </authorList>
    </citation>
    <scope>NUCLEOTIDE SEQUENCE [LARGE SCALE GENOMIC DNA]</scope>
</reference>
<evidence type="ECO:0000313" key="2">
    <source>
        <dbReference type="EMBL" id="RRT39588.1"/>
    </source>
</evidence>
<dbReference type="Proteomes" id="UP000287651">
    <property type="component" value="Unassembled WGS sequence"/>
</dbReference>
<gene>
    <name evidence="2" type="ORF">B296_00033028</name>
</gene>
<accession>A0A426XJA2</accession>
<dbReference type="EMBL" id="AMZH03020058">
    <property type="protein sequence ID" value="RRT39588.1"/>
    <property type="molecule type" value="Genomic_DNA"/>
</dbReference>
<dbReference type="AlphaFoldDB" id="A0A426XJA2"/>
<feature type="region of interest" description="Disordered" evidence="1">
    <location>
        <begin position="1"/>
        <end position="24"/>
    </location>
</feature>
<sequence length="66" mass="7539">MVELRFDEEPSWRSRGQGGKSDDLADTVAETAQACINEGWCITPLRQSSWMRSNRPLCPDEQWTPV</sequence>
<evidence type="ECO:0000313" key="3">
    <source>
        <dbReference type="Proteomes" id="UP000287651"/>
    </source>
</evidence>
<comment type="caution">
    <text evidence="2">The sequence shown here is derived from an EMBL/GenBank/DDBJ whole genome shotgun (WGS) entry which is preliminary data.</text>
</comment>
<protein>
    <submittedName>
        <fullName evidence="2">Uncharacterized protein</fullName>
    </submittedName>
</protein>
<organism evidence="2 3">
    <name type="scientific">Ensete ventricosum</name>
    <name type="common">Abyssinian banana</name>
    <name type="synonym">Musa ensete</name>
    <dbReference type="NCBI Taxonomy" id="4639"/>
    <lineage>
        <taxon>Eukaryota</taxon>
        <taxon>Viridiplantae</taxon>
        <taxon>Streptophyta</taxon>
        <taxon>Embryophyta</taxon>
        <taxon>Tracheophyta</taxon>
        <taxon>Spermatophyta</taxon>
        <taxon>Magnoliopsida</taxon>
        <taxon>Liliopsida</taxon>
        <taxon>Zingiberales</taxon>
        <taxon>Musaceae</taxon>
        <taxon>Ensete</taxon>
    </lineage>
</organism>
<feature type="compositionally biased region" description="Basic and acidic residues" evidence="1">
    <location>
        <begin position="1"/>
        <end position="12"/>
    </location>
</feature>